<feature type="region of interest" description="Disordered" evidence="1">
    <location>
        <begin position="87"/>
        <end position="109"/>
    </location>
</feature>
<dbReference type="EMBL" id="KZ559519">
    <property type="protein sequence ID" value="PLN83400.1"/>
    <property type="molecule type" value="Genomic_DNA"/>
</dbReference>
<sequence length="109" mass="12166">MIHAAGLASFSWEYLDRMNGVIPRMTIILFAAIGSLGLQVGKNPLQGWSGMVGAFVLMLLNMADCLLERWESRWALDLKSRPLPPRGSGELRFRDGNHNHGYSSNTHQI</sequence>
<evidence type="ECO:0000313" key="3">
    <source>
        <dbReference type="EMBL" id="PLN83400.1"/>
    </source>
</evidence>
<organism evidence="3 4">
    <name type="scientific">Aspergillus taichungensis</name>
    <dbReference type="NCBI Taxonomy" id="482145"/>
    <lineage>
        <taxon>Eukaryota</taxon>
        <taxon>Fungi</taxon>
        <taxon>Dikarya</taxon>
        <taxon>Ascomycota</taxon>
        <taxon>Pezizomycotina</taxon>
        <taxon>Eurotiomycetes</taxon>
        <taxon>Eurotiomycetidae</taxon>
        <taxon>Eurotiales</taxon>
        <taxon>Aspergillaceae</taxon>
        <taxon>Aspergillus</taxon>
        <taxon>Aspergillus subgen. Circumdati</taxon>
    </lineage>
</organism>
<keyword evidence="2" id="KW-0812">Transmembrane</keyword>
<gene>
    <name evidence="3" type="ORF">BDW42DRAFT_164806</name>
</gene>
<feature type="transmembrane region" description="Helical" evidence="2">
    <location>
        <begin position="47"/>
        <end position="67"/>
    </location>
</feature>
<protein>
    <submittedName>
        <fullName evidence="3">Uncharacterized protein</fullName>
    </submittedName>
</protein>
<proteinExistence type="predicted"/>
<dbReference type="AlphaFoldDB" id="A0A2J5I0S9"/>
<evidence type="ECO:0000256" key="1">
    <source>
        <dbReference type="SAM" id="MobiDB-lite"/>
    </source>
</evidence>
<evidence type="ECO:0000313" key="4">
    <source>
        <dbReference type="Proteomes" id="UP000235023"/>
    </source>
</evidence>
<keyword evidence="2" id="KW-1133">Transmembrane helix</keyword>
<feature type="transmembrane region" description="Helical" evidence="2">
    <location>
        <begin position="21"/>
        <end position="41"/>
    </location>
</feature>
<keyword evidence="4" id="KW-1185">Reference proteome</keyword>
<dbReference type="Proteomes" id="UP000235023">
    <property type="component" value="Unassembled WGS sequence"/>
</dbReference>
<name>A0A2J5I0S9_9EURO</name>
<feature type="compositionally biased region" description="Polar residues" evidence="1">
    <location>
        <begin position="100"/>
        <end position="109"/>
    </location>
</feature>
<evidence type="ECO:0000256" key="2">
    <source>
        <dbReference type="SAM" id="Phobius"/>
    </source>
</evidence>
<reference evidence="4" key="1">
    <citation type="submission" date="2017-12" db="EMBL/GenBank/DDBJ databases">
        <authorList>
            <consortium name="DOE Joint Genome Institute"/>
            <person name="Mondo S.J."/>
            <person name="Kjaerbolling I."/>
            <person name="Vesth T.C."/>
            <person name="Frisvad J.C."/>
            <person name="Nybo J.L."/>
            <person name="Theobald S."/>
            <person name="Kuo A."/>
            <person name="Bowyer P."/>
            <person name="Matsuda Y."/>
            <person name="Lyhne E.K."/>
            <person name="Kogle M.E."/>
            <person name="Clum A."/>
            <person name="Lipzen A."/>
            <person name="Salamov A."/>
            <person name="Ngan C.Y."/>
            <person name="Daum C."/>
            <person name="Chiniquy J."/>
            <person name="Barry K."/>
            <person name="LaButti K."/>
            <person name="Haridas S."/>
            <person name="Simmons B.A."/>
            <person name="Magnuson J.K."/>
            <person name="Mortensen U.H."/>
            <person name="Larsen T.O."/>
            <person name="Grigoriev I.V."/>
            <person name="Baker S.E."/>
            <person name="Andersen M.R."/>
            <person name="Nordberg H.P."/>
            <person name="Cantor M.N."/>
            <person name="Hua S.X."/>
        </authorList>
    </citation>
    <scope>NUCLEOTIDE SEQUENCE [LARGE SCALE GENOMIC DNA]</scope>
    <source>
        <strain evidence="4">IBT 19404</strain>
    </source>
</reference>
<feature type="compositionally biased region" description="Basic and acidic residues" evidence="1">
    <location>
        <begin position="89"/>
        <end position="98"/>
    </location>
</feature>
<accession>A0A2J5I0S9</accession>
<keyword evidence="2" id="KW-0472">Membrane</keyword>